<dbReference type="InterPro" id="IPR045851">
    <property type="entry name" value="AMP-bd_C_sf"/>
</dbReference>
<keyword evidence="5" id="KW-1185">Reference proteome</keyword>
<dbReference type="Pfam" id="PF00501">
    <property type="entry name" value="AMP-binding"/>
    <property type="match status" value="1"/>
</dbReference>
<dbReference type="NCBIfam" id="TIGR01733">
    <property type="entry name" value="AA-adenyl-dom"/>
    <property type="match status" value="1"/>
</dbReference>
<dbReference type="GO" id="GO:0005737">
    <property type="term" value="C:cytoplasm"/>
    <property type="evidence" value="ECO:0007669"/>
    <property type="project" value="TreeGrafter"/>
</dbReference>
<dbReference type="GO" id="GO:0043041">
    <property type="term" value="P:amino acid activation for nonribosomal peptide biosynthetic process"/>
    <property type="evidence" value="ECO:0007669"/>
    <property type="project" value="TreeGrafter"/>
</dbReference>
<dbReference type="GO" id="GO:0044550">
    <property type="term" value="P:secondary metabolite biosynthetic process"/>
    <property type="evidence" value="ECO:0007669"/>
    <property type="project" value="TreeGrafter"/>
</dbReference>
<dbReference type="InterPro" id="IPR020845">
    <property type="entry name" value="AMP-binding_CS"/>
</dbReference>
<feature type="region of interest" description="Disordered" evidence="1">
    <location>
        <begin position="1"/>
        <end position="22"/>
    </location>
</feature>
<dbReference type="InterPro" id="IPR042099">
    <property type="entry name" value="ANL_N_sf"/>
</dbReference>
<dbReference type="Proteomes" id="UP000253868">
    <property type="component" value="Chromosome"/>
</dbReference>
<dbReference type="Gene3D" id="3.40.50.12780">
    <property type="entry name" value="N-terminal domain of ligase-like"/>
    <property type="match status" value="1"/>
</dbReference>
<protein>
    <submittedName>
        <fullName evidence="4">Amino acid adenylation domain-containing protein</fullName>
    </submittedName>
</protein>
<reference evidence="5" key="1">
    <citation type="submission" date="2018-07" db="EMBL/GenBank/DDBJ databases">
        <authorList>
            <person name="Zhao J."/>
        </authorList>
    </citation>
    <scope>NUCLEOTIDE SEQUENCE [LARGE SCALE GENOMIC DNA]</scope>
    <source>
        <strain evidence="5">GSSD-12</strain>
    </source>
</reference>
<evidence type="ECO:0000256" key="1">
    <source>
        <dbReference type="SAM" id="MobiDB-lite"/>
    </source>
</evidence>
<dbReference type="PROSITE" id="PS00455">
    <property type="entry name" value="AMP_BINDING"/>
    <property type="match status" value="1"/>
</dbReference>
<evidence type="ECO:0000259" key="3">
    <source>
        <dbReference type="Pfam" id="PF13193"/>
    </source>
</evidence>
<dbReference type="Pfam" id="PF13193">
    <property type="entry name" value="AMP-binding_C"/>
    <property type="match status" value="1"/>
</dbReference>
<accession>A0A345HY15</accession>
<feature type="region of interest" description="Disordered" evidence="1">
    <location>
        <begin position="132"/>
        <end position="177"/>
    </location>
</feature>
<feature type="domain" description="AMP-dependent synthetase/ligase" evidence="2">
    <location>
        <begin position="33"/>
        <end position="393"/>
    </location>
</feature>
<organism evidence="4 5">
    <name type="scientific">Streptomyces paludis</name>
    <dbReference type="NCBI Taxonomy" id="2282738"/>
    <lineage>
        <taxon>Bacteria</taxon>
        <taxon>Bacillati</taxon>
        <taxon>Actinomycetota</taxon>
        <taxon>Actinomycetes</taxon>
        <taxon>Kitasatosporales</taxon>
        <taxon>Streptomycetaceae</taxon>
        <taxon>Streptomyces</taxon>
    </lineage>
</organism>
<dbReference type="AlphaFoldDB" id="A0A345HY15"/>
<dbReference type="KEGG" id="spad:DVK44_32120"/>
<name>A0A345HY15_9ACTN</name>
<gene>
    <name evidence="4" type="ORF">DVK44_32120</name>
</gene>
<dbReference type="Gene3D" id="3.30.300.30">
    <property type="match status" value="1"/>
</dbReference>
<dbReference type="InterPro" id="IPR010071">
    <property type="entry name" value="AA_adenyl_dom"/>
</dbReference>
<evidence type="ECO:0000313" key="5">
    <source>
        <dbReference type="Proteomes" id="UP000253868"/>
    </source>
</evidence>
<dbReference type="PANTHER" id="PTHR45527:SF1">
    <property type="entry name" value="FATTY ACID SYNTHASE"/>
    <property type="match status" value="1"/>
</dbReference>
<dbReference type="EMBL" id="CP031194">
    <property type="protein sequence ID" value="AXG81589.1"/>
    <property type="molecule type" value="Genomic_DNA"/>
</dbReference>
<dbReference type="OrthoDB" id="2472181at2"/>
<evidence type="ECO:0000313" key="4">
    <source>
        <dbReference type="EMBL" id="AXG81589.1"/>
    </source>
</evidence>
<dbReference type="InterPro" id="IPR025110">
    <property type="entry name" value="AMP-bd_C"/>
</dbReference>
<dbReference type="SUPFAM" id="SSF56801">
    <property type="entry name" value="Acetyl-CoA synthetase-like"/>
    <property type="match status" value="1"/>
</dbReference>
<feature type="domain" description="AMP-binding enzyme C-terminal" evidence="3">
    <location>
        <begin position="455"/>
        <end position="531"/>
    </location>
</feature>
<sequence>MPLLPDVPDSPVRPGASPVHDPAVPQLIHEAVSRQARLRPTAVAVVHQGERIDYATLDAAADTYAEALDAAGVRPGTTVPVLLPRSARLVAVLLAVLKRGAAYAALDRRWPQERIHRIASVLRAPVMVTGDKPDAGEMPDAGGPPGAEAWSRTPRWTVPDESPRQAASRRGVPQSVTVDSAGPATVFFTSGSTGVPKGVLSPHRATTRLFSNPGFADFGPGRVVIQAAPASWDAFSMEVWGPLTTGGTCVIADTDYLLPDTLGELVTSAGVDTAWLTASLFNLLVDEDDPEHPCFTGLRQVLTGGERLSPAHVGRFLDRYPDIALTNGYGPVESCVFATTHRITAADRARPDGIPVGVPVPGTTVHILDGEQALPPGTVGEICLAGEGLALGYVGDAEATASAFPSLSLFPLAAAPVRVYRTGDLGLLDAEGTLHFRGRADRQIKISGHRVEPGEIESAARGIAGIREAAVVPVPAAGGGYDRLALFYTAKDPDAPSPTAVRRALAARLPGHLVPHRVLQRVVLPTTTTGKLDRAALLDAL</sequence>
<dbReference type="GO" id="GO:0031177">
    <property type="term" value="F:phosphopantetheine binding"/>
    <property type="evidence" value="ECO:0007669"/>
    <property type="project" value="TreeGrafter"/>
</dbReference>
<dbReference type="InterPro" id="IPR000873">
    <property type="entry name" value="AMP-dep_synth/lig_dom"/>
</dbReference>
<proteinExistence type="predicted"/>
<evidence type="ECO:0000259" key="2">
    <source>
        <dbReference type="Pfam" id="PF00501"/>
    </source>
</evidence>
<dbReference type="PANTHER" id="PTHR45527">
    <property type="entry name" value="NONRIBOSOMAL PEPTIDE SYNTHETASE"/>
    <property type="match status" value="1"/>
</dbReference>